<feature type="transmembrane region" description="Helical" evidence="1">
    <location>
        <begin position="12"/>
        <end position="33"/>
    </location>
</feature>
<dbReference type="WBParaSite" id="Pan_g10085.t1">
    <property type="protein sequence ID" value="Pan_g10085.t1"/>
    <property type="gene ID" value="Pan_g10085"/>
</dbReference>
<reference evidence="2" key="1">
    <citation type="journal article" date="2013" name="Genetics">
        <title>The draft genome and transcriptome of Panagrellus redivivus are shaped by the harsh demands of a free-living lifestyle.</title>
        <authorList>
            <person name="Srinivasan J."/>
            <person name="Dillman A.R."/>
            <person name="Macchietto M.G."/>
            <person name="Heikkinen L."/>
            <person name="Lakso M."/>
            <person name="Fracchia K.M."/>
            <person name="Antoshechkin I."/>
            <person name="Mortazavi A."/>
            <person name="Wong G."/>
            <person name="Sternberg P.W."/>
        </authorList>
    </citation>
    <scope>NUCLEOTIDE SEQUENCE [LARGE SCALE GENOMIC DNA]</scope>
    <source>
        <strain evidence="2">MT8872</strain>
    </source>
</reference>
<protein>
    <submittedName>
        <fullName evidence="3">Transmembrane protein</fullName>
    </submittedName>
</protein>
<keyword evidence="1" id="KW-0812">Transmembrane</keyword>
<dbReference type="Proteomes" id="UP000492821">
    <property type="component" value="Unassembled WGS sequence"/>
</dbReference>
<proteinExistence type="predicted"/>
<name>A0A7E4ZPX6_PANRE</name>
<sequence>MTTATLGNDSNAFVIFFSYLLVTVTLCILMPIFTQTDDSKLNWCKLSERIELSDDIDSHNWYRYVVAAFFSLRFQFQSC</sequence>
<keyword evidence="1" id="KW-0472">Membrane</keyword>
<keyword evidence="1" id="KW-1133">Transmembrane helix</keyword>
<accession>A0A7E4ZPX6</accession>
<keyword evidence="2" id="KW-1185">Reference proteome</keyword>
<evidence type="ECO:0000256" key="1">
    <source>
        <dbReference type="SAM" id="Phobius"/>
    </source>
</evidence>
<organism evidence="2 3">
    <name type="scientific">Panagrellus redivivus</name>
    <name type="common">Microworm</name>
    <dbReference type="NCBI Taxonomy" id="6233"/>
    <lineage>
        <taxon>Eukaryota</taxon>
        <taxon>Metazoa</taxon>
        <taxon>Ecdysozoa</taxon>
        <taxon>Nematoda</taxon>
        <taxon>Chromadorea</taxon>
        <taxon>Rhabditida</taxon>
        <taxon>Tylenchina</taxon>
        <taxon>Panagrolaimomorpha</taxon>
        <taxon>Panagrolaimoidea</taxon>
        <taxon>Panagrolaimidae</taxon>
        <taxon>Panagrellus</taxon>
    </lineage>
</organism>
<evidence type="ECO:0000313" key="3">
    <source>
        <dbReference type="WBParaSite" id="Pan_g10085.t1"/>
    </source>
</evidence>
<dbReference type="AlphaFoldDB" id="A0A7E4ZPX6"/>
<reference evidence="3" key="2">
    <citation type="submission" date="2020-10" db="UniProtKB">
        <authorList>
            <consortium name="WormBaseParasite"/>
        </authorList>
    </citation>
    <scope>IDENTIFICATION</scope>
</reference>
<evidence type="ECO:0000313" key="2">
    <source>
        <dbReference type="Proteomes" id="UP000492821"/>
    </source>
</evidence>